<dbReference type="Proteomes" id="UP000594454">
    <property type="component" value="Chromosome 5"/>
</dbReference>
<evidence type="ECO:0000313" key="3">
    <source>
        <dbReference type="Proteomes" id="UP000594454"/>
    </source>
</evidence>
<accession>A0A7R8UZX0</accession>
<reference evidence="2 3" key="1">
    <citation type="submission" date="2020-11" db="EMBL/GenBank/DDBJ databases">
        <authorList>
            <person name="Wallbank WR R."/>
            <person name="Pardo Diaz C."/>
            <person name="Kozak K."/>
            <person name="Martin S."/>
            <person name="Jiggins C."/>
            <person name="Moest M."/>
            <person name="Warren A I."/>
            <person name="Generalovic N T."/>
            <person name="Byers J.R.P. K."/>
            <person name="Montejo-Kovacevich G."/>
            <person name="Yen C E."/>
        </authorList>
    </citation>
    <scope>NUCLEOTIDE SEQUENCE [LARGE SCALE GENOMIC DNA]</scope>
</reference>
<dbReference type="AlphaFoldDB" id="A0A7R8UZX0"/>
<dbReference type="GO" id="GO:0003676">
    <property type="term" value="F:nucleic acid binding"/>
    <property type="evidence" value="ECO:0007669"/>
    <property type="project" value="InterPro"/>
</dbReference>
<evidence type="ECO:0000259" key="1">
    <source>
        <dbReference type="Pfam" id="PF03184"/>
    </source>
</evidence>
<sequence>MYLPKNTIALIQSIDQHAFKTLKAHYKKRLLMGIVSQPNDHTSSLLRNFTGKDAFAWKQVKLTTLIMNLGNWEFLAVLDAALEIFNDVKMASESIVCDSGFLMMSVLI</sequence>
<dbReference type="EMBL" id="LR899013">
    <property type="protein sequence ID" value="CAD7089676.1"/>
    <property type="molecule type" value="Genomic_DNA"/>
</dbReference>
<dbReference type="InterPro" id="IPR004875">
    <property type="entry name" value="DDE_SF_endonuclease_dom"/>
</dbReference>
<organism evidence="2 3">
    <name type="scientific">Hermetia illucens</name>
    <name type="common">Black soldier fly</name>
    <dbReference type="NCBI Taxonomy" id="343691"/>
    <lineage>
        <taxon>Eukaryota</taxon>
        <taxon>Metazoa</taxon>
        <taxon>Ecdysozoa</taxon>
        <taxon>Arthropoda</taxon>
        <taxon>Hexapoda</taxon>
        <taxon>Insecta</taxon>
        <taxon>Pterygota</taxon>
        <taxon>Neoptera</taxon>
        <taxon>Endopterygota</taxon>
        <taxon>Diptera</taxon>
        <taxon>Brachycera</taxon>
        <taxon>Stratiomyomorpha</taxon>
        <taxon>Stratiomyidae</taxon>
        <taxon>Hermetiinae</taxon>
        <taxon>Hermetia</taxon>
    </lineage>
</organism>
<protein>
    <recommendedName>
        <fullName evidence="1">DDE-1 domain-containing protein</fullName>
    </recommendedName>
</protein>
<feature type="domain" description="DDE-1" evidence="1">
    <location>
        <begin position="2"/>
        <end position="59"/>
    </location>
</feature>
<name>A0A7R8UZX0_HERIL</name>
<evidence type="ECO:0000313" key="2">
    <source>
        <dbReference type="EMBL" id="CAD7089676.1"/>
    </source>
</evidence>
<dbReference type="Pfam" id="PF03184">
    <property type="entry name" value="DDE_1"/>
    <property type="match status" value="1"/>
</dbReference>
<gene>
    <name evidence="2" type="ORF">HERILL_LOCUS12209</name>
</gene>
<keyword evidence="3" id="KW-1185">Reference proteome</keyword>
<dbReference type="InParanoid" id="A0A7R8UZX0"/>
<proteinExistence type="predicted"/>